<feature type="region of interest" description="Disordered" evidence="1">
    <location>
        <begin position="200"/>
        <end position="243"/>
    </location>
</feature>
<comment type="caution">
    <text evidence="2">The sequence shown here is derived from an EMBL/GenBank/DDBJ whole genome shotgun (WGS) entry which is preliminary data.</text>
</comment>
<name>A0AAV7E9B2_ARIFI</name>
<evidence type="ECO:0000313" key="3">
    <source>
        <dbReference type="Proteomes" id="UP000825729"/>
    </source>
</evidence>
<proteinExistence type="predicted"/>
<feature type="compositionally biased region" description="Basic and acidic residues" evidence="1">
    <location>
        <begin position="171"/>
        <end position="183"/>
    </location>
</feature>
<gene>
    <name evidence="2" type="ORF">H6P81_016787</name>
</gene>
<protein>
    <submittedName>
        <fullName evidence="2">Uncharacterized protein</fullName>
    </submittedName>
</protein>
<sequence length="243" mass="27079">MGNSLRCCLACVLPCGALDVIRIVHINGQVEELSRAISAGEILKANPNHVLTKPTSQGMVHRILILSPESELKRGHIYFLIPSSSVPEKKKTKSHKNRGDRVTGNANTTTTTTTITTTVAHKKSTCTSTTTVVSNYNKPTAAGNQPEILSNDHYLKEILSEKKSSRRDRRSKPGDLRLREAAKGDQSVHYFIEPRAILRNEREEPRRMPRSRGSLPARSGTRQGPHFDGREEWGNGKQYKLPH</sequence>
<organism evidence="2 3">
    <name type="scientific">Aristolochia fimbriata</name>
    <name type="common">White veined hardy Dutchman's pipe vine</name>
    <dbReference type="NCBI Taxonomy" id="158543"/>
    <lineage>
        <taxon>Eukaryota</taxon>
        <taxon>Viridiplantae</taxon>
        <taxon>Streptophyta</taxon>
        <taxon>Embryophyta</taxon>
        <taxon>Tracheophyta</taxon>
        <taxon>Spermatophyta</taxon>
        <taxon>Magnoliopsida</taxon>
        <taxon>Magnoliidae</taxon>
        <taxon>Piperales</taxon>
        <taxon>Aristolochiaceae</taxon>
        <taxon>Aristolochia</taxon>
    </lineage>
</organism>
<evidence type="ECO:0000313" key="2">
    <source>
        <dbReference type="EMBL" id="KAG9445447.1"/>
    </source>
</evidence>
<dbReference type="AlphaFoldDB" id="A0AAV7E9B2"/>
<feature type="region of interest" description="Disordered" evidence="1">
    <location>
        <begin position="160"/>
        <end position="183"/>
    </location>
</feature>
<feature type="region of interest" description="Disordered" evidence="1">
    <location>
        <begin position="88"/>
        <end position="108"/>
    </location>
</feature>
<dbReference type="Pfam" id="PF14009">
    <property type="entry name" value="PADRE"/>
    <property type="match status" value="1"/>
</dbReference>
<dbReference type="Proteomes" id="UP000825729">
    <property type="component" value="Unassembled WGS sequence"/>
</dbReference>
<reference evidence="2 3" key="1">
    <citation type="submission" date="2021-07" db="EMBL/GenBank/DDBJ databases">
        <title>The Aristolochia fimbriata genome: insights into angiosperm evolution, floral development and chemical biosynthesis.</title>
        <authorList>
            <person name="Jiao Y."/>
        </authorList>
    </citation>
    <scope>NUCLEOTIDE SEQUENCE [LARGE SCALE GENOMIC DNA]</scope>
    <source>
        <strain evidence="2">IBCAS-2021</strain>
        <tissue evidence="2">Leaf</tissue>
    </source>
</reference>
<accession>A0AAV7E9B2</accession>
<dbReference type="PANTHER" id="PTHR33052">
    <property type="entry name" value="DUF4228 DOMAIN PROTEIN-RELATED"/>
    <property type="match status" value="1"/>
</dbReference>
<feature type="compositionally biased region" description="Basic and acidic residues" evidence="1">
    <location>
        <begin position="225"/>
        <end position="234"/>
    </location>
</feature>
<keyword evidence="3" id="KW-1185">Reference proteome</keyword>
<dbReference type="InterPro" id="IPR025322">
    <property type="entry name" value="PADRE_dom"/>
</dbReference>
<dbReference type="EMBL" id="JAINDJ010000006">
    <property type="protein sequence ID" value="KAG9445447.1"/>
    <property type="molecule type" value="Genomic_DNA"/>
</dbReference>
<evidence type="ECO:0000256" key="1">
    <source>
        <dbReference type="SAM" id="MobiDB-lite"/>
    </source>
</evidence>